<name>A0A4Y7PUB4_9AGAM</name>
<keyword evidence="2" id="KW-0472">Membrane</keyword>
<evidence type="ECO:0000313" key="4">
    <source>
        <dbReference type="Proteomes" id="UP000294933"/>
    </source>
</evidence>
<feature type="compositionally biased region" description="Acidic residues" evidence="1">
    <location>
        <begin position="108"/>
        <end position="119"/>
    </location>
</feature>
<dbReference type="Proteomes" id="UP000294933">
    <property type="component" value="Unassembled WGS sequence"/>
</dbReference>
<keyword evidence="4" id="KW-1185">Reference proteome</keyword>
<keyword evidence="2" id="KW-0812">Transmembrane</keyword>
<dbReference type="EMBL" id="ML170205">
    <property type="protein sequence ID" value="TDL18626.1"/>
    <property type="molecule type" value="Genomic_DNA"/>
</dbReference>
<dbReference type="AlphaFoldDB" id="A0A4Y7PUB4"/>
<feature type="region of interest" description="Disordered" evidence="1">
    <location>
        <begin position="103"/>
        <end position="150"/>
    </location>
</feature>
<feature type="transmembrane region" description="Helical" evidence="2">
    <location>
        <begin position="32"/>
        <end position="60"/>
    </location>
</feature>
<organism evidence="3 4">
    <name type="scientific">Rickenella mellea</name>
    <dbReference type="NCBI Taxonomy" id="50990"/>
    <lineage>
        <taxon>Eukaryota</taxon>
        <taxon>Fungi</taxon>
        <taxon>Dikarya</taxon>
        <taxon>Basidiomycota</taxon>
        <taxon>Agaricomycotina</taxon>
        <taxon>Agaricomycetes</taxon>
        <taxon>Hymenochaetales</taxon>
        <taxon>Rickenellaceae</taxon>
        <taxon>Rickenella</taxon>
    </lineage>
</organism>
<evidence type="ECO:0000256" key="1">
    <source>
        <dbReference type="SAM" id="MobiDB-lite"/>
    </source>
</evidence>
<gene>
    <name evidence="3" type="ORF">BD410DRAFT_842669</name>
</gene>
<reference evidence="3 4" key="1">
    <citation type="submission" date="2018-06" db="EMBL/GenBank/DDBJ databases">
        <title>A transcriptomic atlas of mushroom development highlights an independent origin of complex multicellularity.</title>
        <authorList>
            <consortium name="DOE Joint Genome Institute"/>
            <person name="Krizsan K."/>
            <person name="Almasi E."/>
            <person name="Merenyi Z."/>
            <person name="Sahu N."/>
            <person name="Viragh M."/>
            <person name="Koszo T."/>
            <person name="Mondo S."/>
            <person name="Kiss B."/>
            <person name="Balint B."/>
            <person name="Kues U."/>
            <person name="Barry K."/>
            <person name="Hegedus J.C."/>
            <person name="Henrissat B."/>
            <person name="Johnson J."/>
            <person name="Lipzen A."/>
            <person name="Ohm R."/>
            <person name="Nagy I."/>
            <person name="Pangilinan J."/>
            <person name="Yan J."/>
            <person name="Xiong Y."/>
            <person name="Grigoriev I.V."/>
            <person name="Hibbett D.S."/>
            <person name="Nagy L.G."/>
        </authorList>
    </citation>
    <scope>NUCLEOTIDE SEQUENCE [LARGE SCALE GENOMIC DNA]</scope>
    <source>
        <strain evidence="3 4">SZMC22713</strain>
    </source>
</reference>
<accession>A0A4Y7PUB4</accession>
<dbReference type="VEuPathDB" id="FungiDB:BD410DRAFT_842669"/>
<evidence type="ECO:0000313" key="3">
    <source>
        <dbReference type="EMBL" id="TDL18626.1"/>
    </source>
</evidence>
<sequence length="150" mass="16593">MVYSIVAVIYHLTAIQTQENWLGLIPLVANPYATFIILLAITLLIWMDSVTLVLVSRLVLNLRQVSYKQEPGERTLGTIDTIRDPVFAANSLLGNIGAQLRIGPDEHDGIEETSADDEFDVGKRCEVADEKGDTEDSRSYRDQCPSLGSL</sequence>
<protein>
    <submittedName>
        <fullName evidence="3">Uncharacterized protein</fullName>
    </submittedName>
</protein>
<evidence type="ECO:0000256" key="2">
    <source>
        <dbReference type="SAM" id="Phobius"/>
    </source>
</evidence>
<proteinExistence type="predicted"/>
<feature type="compositionally biased region" description="Basic and acidic residues" evidence="1">
    <location>
        <begin position="120"/>
        <end position="141"/>
    </location>
</feature>
<keyword evidence="2" id="KW-1133">Transmembrane helix</keyword>